<gene>
    <name evidence="1" type="ORF">QDQ51_13835</name>
</gene>
<dbReference type="InterPro" id="IPR006441">
    <property type="entry name" value="Phage_P2_GpN"/>
</dbReference>
<dbReference type="Pfam" id="PF05125">
    <property type="entry name" value="Phage_cap_P2"/>
    <property type="match status" value="1"/>
</dbReference>
<proteinExistence type="predicted"/>
<dbReference type="EMBL" id="JARVQW010000006">
    <property type="protein sequence ID" value="MDH2306488.1"/>
    <property type="molecule type" value="Genomic_DNA"/>
</dbReference>
<protein>
    <submittedName>
        <fullName evidence="1">Phage major capsid protein, P2 family</fullName>
    </submittedName>
</protein>
<dbReference type="AlphaFoldDB" id="A0AB35LBK7"/>
<comment type="caution">
    <text evidence="1">The sequence shown here is derived from an EMBL/GenBank/DDBJ whole genome shotgun (WGS) entry which is preliminary data.</text>
</comment>
<organism evidence="1 2">
    <name type="scientific">Providencia rettgeri</name>
    <dbReference type="NCBI Taxonomy" id="587"/>
    <lineage>
        <taxon>Bacteria</taxon>
        <taxon>Pseudomonadati</taxon>
        <taxon>Pseudomonadota</taxon>
        <taxon>Gammaproteobacteria</taxon>
        <taxon>Enterobacterales</taxon>
        <taxon>Morganellaceae</taxon>
        <taxon>Providencia</taxon>
    </lineage>
</organism>
<evidence type="ECO:0000313" key="1">
    <source>
        <dbReference type="EMBL" id="MDH2306488.1"/>
    </source>
</evidence>
<evidence type="ECO:0000313" key="2">
    <source>
        <dbReference type="Proteomes" id="UP001162044"/>
    </source>
</evidence>
<dbReference type="RefSeq" id="WP_272671138.1">
    <property type="nucleotide sequence ID" value="NZ_JARVQW010000006.1"/>
</dbReference>
<sequence>MLNQKAVKCLDSYEEGLRKSYGIDKTSRYFNLSDPKETALRSALLDRIEFLNMITCADVDQLQGQVVAVGNPGIFTGRSDTGRFIRKTAVSGNEYKLVETDSGAALPWSLLSVWANAGSEDEFAQRMQTFTNESFALDMLRIGFNGVKVAAKTDPEKYPNGEDVNIGWHQIAKNWENGKQIITTPVTLDDKGDYRSLDAMASDLINTCIPQQFRNDPRLVVLVGADLVAAEQYRLYQAADKPTEKIAAQMLADTIAGRKALVPPFMPGKRMVVTMLSNLHIYTQRNTRQRKAEFVEDRKQYENKYLRNEGYALEYPELYAAYDENAVTIGTVSELPNNPDNQEQE</sequence>
<dbReference type="NCBIfam" id="TIGR01551">
    <property type="entry name" value="major_capsid_P2"/>
    <property type="match status" value="1"/>
</dbReference>
<accession>A0AB35LBK7</accession>
<name>A0AB35LBK7_PRORE</name>
<reference evidence="1" key="1">
    <citation type="submission" date="2023-04" db="EMBL/GenBank/DDBJ databases">
        <authorList>
            <person name="Li W."/>
        </authorList>
    </citation>
    <scope>NUCLEOTIDE SEQUENCE</scope>
    <source>
        <strain evidence="1">QITACRE101</strain>
    </source>
</reference>
<reference evidence="1" key="2">
    <citation type="submission" date="2023-10" db="EMBL/GenBank/DDBJ databases">
        <title>Analysis of Resistance Genes of Carbapenem-resistant Providencia rettgeri.</title>
        <authorList>
            <person name="Liu M."/>
        </authorList>
    </citation>
    <scope>NUCLEOTIDE SEQUENCE</scope>
    <source>
        <strain evidence="1">QITACRE101</strain>
    </source>
</reference>
<dbReference type="Proteomes" id="UP001162044">
    <property type="component" value="Unassembled WGS sequence"/>
</dbReference>